<accession>A0ABV7FK07</accession>
<evidence type="ECO:0000313" key="1">
    <source>
        <dbReference type="EMBL" id="MFC3120133.1"/>
    </source>
</evidence>
<gene>
    <name evidence="1" type="ORF">ACFOHL_00695</name>
</gene>
<dbReference type="SUPFAM" id="SSF53850">
    <property type="entry name" value="Periplasmic binding protein-like II"/>
    <property type="match status" value="1"/>
</dbReference>
<protein>
    <recommendedName>
        <fullName evidence="3">Solute-binding protein family 3/N-terminal domain-containing protein</fullName>
    </recommendedName>
</protein>
<evidence type="ECO:0008006" key="3">
    <source>
        <dbReference type="Google" id="ProtNLM"/>
    </source>
</evidence>
<sequence length="217" mass="24354">MQNIDYSIQLVESPSYYRSLRMVEDGLVDTMAESVWLSDINDSLVHVSSPVLAVGDFEKGIYALAGHPLVKGQKTSKLDDYTGVTIKSWKHDWQILNDISDRVVSTLRYDSLVKVLEAGRGDFTLHEFPQGGQLTLDLHGAQMMPIEGVKVIIPESRVLVFSKKRRDDKGLVKSIGHGIRELEKSGEIKRLYRQLGFHNPATEGWQVLNSFQALASK</sequence>
<dbReference type="Proteomes" id="UP001595478">
    <property type="component" value="Unassembled WGS sequence"/>
</dbReference>
<reference evidence="2" key="1">
    <citation type="journal article" date="2019" name="Int. J. Syst. Evol. Microbiol.">
        <title>The Global Catalogue of Microorganisms (GCM) 10K type strain sequencing project: providing services to taxonomists for standard genome sequencing and annotation.</title>
        <authorList>
            <consortium name="The Broad Institute Genomics Platform"/>
            <consortium name="The Broad Institute Genome Sequencing Center for Infectious Disease"/>
            <person name="Wu L."/>
            <person name="Ma J."/>
        </authorList>
    </citation>
    <scope>NUCLEOTIDE SEQUENCE [LARGE SCALE GENOMIC DNA]</scope>
    <source>
        <strain evidence="2">KCTC 52473</strain>
    </source>
</reference>
<dbReference type="RefSeq" id="WP_376918276.1">
    <property type="nucleotide sequence ID" value="NZ_JBHRSW010000004.1"/>
</dbReference>
<evidence type="ECO:0000313" key="2">
    <source>
        <dbReference type="Proteomes" id="UP001595478"/>
    </source>
</evidence>
<dbReference type="Gene3D" id="3.40.190.10">
    <property type="entry name" value="Periplasmic binding protein-like II"/>
    <property type="match status" value="2"/>
</dbReference>
<organism evidence="1 2">
    <name type="scientific">Agaribacter flavus</name>
    <dbReference type="NCBI Taxonomy" id="1902781"/>
    <lineage>
        <taxon>Bacteria</taxon>
        <taxon>Pseudomonadati</taxon>
        <taxon>Pseudomonadota</taxon>
        <taxon>Gammaproteobacteria</taxon>
        <taxon>Alteromonadales</taxon>
        <taxon>Alteromonadaceae</taxon>
        <taxon>Agaribacter</taxon>
    </lineage>
</organism>
<keyword evidence="2" id="KW-1185">Reference proteome</keyword>
<proteinExistence type="predicted"/>
<dbReference type="EMBL" id="JBHRSW010000004">
    <property type="protein sequence ID" value="MFC3120133.1"/>
    <property type="molecule type" value="Genomic_DNA"/>
</dbReference>
<comment type="caution">
    <text evidence="1">The sequence shown here is derived from an EMBL/GenBank/DDBJ whole genome shotgun (WGS) entry which is preliminary data.</text>
</comment>
<name>A0ABV7FK07_9ALTE</name>